<dbReference type="InterPro" id="IPR013783">
    <property type="entry name" value="Ig-like_fold"/>
</dbReference>
<dbReference type="Proteomes" id="UP001597131">
    <property type="component" value="Unassembled WGS sequence"/>
</dbReference>
<name>A0ABW3NTQ0_9FLAO</name>
<comment type="caution">
    <text evidence="1">The sequence shown here is derived from an EMBL/GenBank/DDBJ whole genome shotgun (WGS) entry which is preliminary data.</text>
</comment>
<evidence type="ECO:0000313" key="1">
    <source>
        <dbReference type="EMBL" id="MFD1095892.1"/>
    </source>
</evidence>
<reference evidence="2" key="1">
    <citation type="journal article" date="2019" name="Int. J. Syst. Evol. Microbiol.">
        <title>The Global Catalogue of Microorganisms (GCM) 10K type strain sequencing project: providing services to taxonomists for standard genome sequencing and annotation.</title>
        <authorList>
            <consortium name="The Broad Institute Genomics Platform"/>
            <consortium name="The Broad Institute Genome Sequencing Center for Infectious Disease"/>
            <person name="Wu L."/>
            <person name="Ma J."/>
        </authorList>
    </citation>
    <scope>NUCLEOTIDE SEQUENCE [LARGE SCALE GENOMIC DNA]</scope>
    <source>
        <strain evidence="2">CCUG 64793</strain>
    </source>
</reference>
<dbReference type="RefSeq" id="WP_380744995.1">
    <property type="nucleotide sequence ID" value="NZ_JBHTLI010000001.1"/>
</dbReference>
<protein>
    <recommendedName>
        <fullName evidence="3">Carboxypeptidase regulatory-like domain-containing protein</fullName>
    </recommendedName>
</protein>
<proteinExistence type="predicted"/>
<organism evidence="1 2">
    <name type="scientific">Salegentibacter chungangensis</name>
    <dbReference type="NCBI Taxonomy" id="1335724"/>
    <lineage>
        <taxon>Bacteria</taxon>
        <taxon>Pseudomonadati</taxon>
        <taxon>Bacteroidota</taxon>
        <taxon>Flavobacteriia</taxon>
        <taxon>Flavobacteriales</taxon>
        <taxon>Flavobacteriaceae</taxon>
        <taxon>Salegentibacter</taxon>
    </lineage>
</organism>
<dbReference type="EMBL" id="JBHTLI010000001">
    <property type="protein sequence ID" value="MFD1095892.1"/>
    <property type="molecule type" value="Genomic_DNA"/>
</dbReference>
<keyword evidence="2" id="KW-1185">Reference proteome</keyword>
<accession>A0ABW3NTQ0</accession>
<evidence type="ECO:0000313" key="2">
    <source>
        <dbReference type="Proteomes" id="UP001597131"/>
    </source>
</evidence>
<sequence length="867" mass="98360">MPQITPTFFYLAYLFQRKITKSGCFLILSFLIPTFGINAQEYQGYDEFPVVLNVPKLGTIEFPVAIKGQEAYLSVSDLFDFLKIKTETDNTSGIISGFYVNPENTYQIDPTAGKIIYRGETYPLPKEDFIKTPTSFYLKSDYFGRIFGLNTDFNFRNLSVTVETEEELPVIKQQRLDRMRKNLDQVKGVVKPDTIIERKYPFLKGGMLDWGVITTQQTNGPEDNRLSLGLGTMIAGGEANALLNYSTRVPFTSRNQFYQWKYVNNDSKVFKQVTAGKIFTNATSSLFAPVVGVQLSNTPVRNRRSFGTYTLTDFTEPRWTVELYVNNVLIDFTQADASGFYSFEVPLMYGNTSVNLKFYGPWGEERTEDRMINIPYNFVPKTELEYTLSAGMVENEENDRFSRFNLNYGLTNGLTIGGGVEYLSETESGEFMPFINSSLRLASSLLFSGEYMYNVKAEALLSYRSPSNLQLDLNYIKYDEDQTAINYNYLEERKISLSAPIRSKHFNAFSRFSVNQIILPTTEFTTAQLLLSGVVLGVSTNLTTYALYNDRVAKPTVYTSLSQTYRLPKQFLFSPQIQYDFRTNNFTNLVLEVERPIFENGFVNIGYENNFIRNAHIFEFGLRYNVNFAQTSMTSRLGNRNSSFVQSARGSFLFDDNTGYITATNRTSVGKGGITIIPFLDLNINGKMDPMEKGVPGMELKNTLGRLTYNEDETVIRITDIQPYIETVLEIDPVSLDNIAWKVRNPKIAVETVPNQFKAIYVPIEAMGEVSGMIFFKEDGTTKGLGRVILNIFDENGNEVASILSESDGYFNYLGLPPGNYTAQIDSGQLENLGYEASPSELEFKIEIDEYGDIVDTLEFVLEEKKH</sequence>
<evidence type="ECO:0008006" key="3">
    <source>
        <dbReference type="Google" id="ProtNLM"/>
    </source>
</evidence>
<gene>
    <name evidence="1" type="ORF">ACFQ3Q_09035</name>
</gene>
<dbReference type="Gene3D" id="2.60.40.10">
    <property type="entry name" value="Immunoglobulins"/>
    <property type="match status" value="1"/>
</dbReference>
<dbReference type="SUPFAM" id="SSF49478">
    <property type="entry name" value="Cna protein B-type domain"/>
    <property type="match status" value="1"/>
</dbReference>